<feature type="transmembrane region" description="Helical" evidence="8">
    <location>
        <begin position="678"/>
        <end position="695"/>
    </location>
</feature>
<evidence type="ECO:0000256" key="4">
    <source>
        <dbReference type="ARBA" id="ARBA00022692"/>
    </source>
</evidence>
<dbReference type="GO" id="GO:0016020">
    <property type="term" value="C:membrane"/>
    <property type="evidence" value="ECO:0007669"/>
    <property type="project" value="UniProtKB-SubCell"/>
</dbReference>
<evidence type="ECO:0000256" key="6">
    <source>
        <dbReference type="ARBA" id="ARBA00023136"/>
    </source>
</evidence>
<proteinExistence type="predicted"/>
<dbReference type="SUPFAM" id="SSF103481">
    <property type="entry name" value="Multidrug resistance efflux transporter EmrE"/>
    <property type="match status" value="1"/>
</dbReference>
<sequence>MLILPRLTLKCPPRFSTSSLRRCPANPPAPEYPQTEPANEFAKPLTGSAKLFADAAREEAEAQPSRVVDRQEDLNWTGDERIEDTVLRMLIDKYKPLRTGKIQTAETKIRNSPPQVQVYQELPTLGHTPPPTGGSWADVPLLPGSPDHRPWHTEFKVPTHAQASIRFARFPGPSSGSRRTPLGAESEQTRRAEKEIHKKVGRLIGARESIIDYRLGLGPNSKSSGISRMNPVSVKGWTSLVEDRIERASRAGFFSTIKGQGKPLTRTVEESNPFIAREEFLMNRIMKRNGAVPPWVQLQTELESALATFRALLLEGWTRHAVRELTFDGVKANADPMTLKAFRDPSWARRETSYHTAALAEVNERVEKYNVLAPYAVRRPLYTLEMELAGVYERAAEDVVRAVTERAVTTTRKVGEAGAASGATAAIKSGNVDWAWLRRFGQTLLAVGRRLARLIRVRTRFVGDWPTTISLIFGGCCSNAITLEQLTTEYPLSGSLITAFQFLVISLHGLPTHLSWSKNANGLPRLGFKPRRIPISSYLIQVALFYLISLLNNAAFSYRIPMSVHIIFRSGGLVVSMLLGWVVSGKRYTVLQVCSVLAVTVGVVLTTFSASGGGNGSGSKSQPKADDNTSADANSYTYFQGIAILTLALVFSGFLGLVQDYTYSTYAPPPPTWQESMFYLHFLALPMFFFVRHDISTQLTSINAGPRTSLSVPLPDIALTLHRPALSLIFPHAYVPLLLNTMTQLVCVAGVHRLTTRVSALTVTLVLVVRKAVSLVVSVLWMAERGGGRGGGVDYGLMWSGAGLVLAGTVGYSVATGRAKRKEKTE</sequence>
<evidence type="ECO:0000256" key="2">
    <source>
        <dbReference type="ARBA" id="ARBA00022448"/>
    </source>
</evidence>
<feature type="transmembrane region" description="Helical" evidence="8">
    <location>
        <begin position="590"/>
        <end position="610"/>
    </location>
</feature>
<evidence type="ECO:0000256" key="5">
    <source>
        <dbReference type="ARBA" id="ARBA00022989"/>
    </source>
</evidence>
<reference evidence="10 11" key="1">
    <citation type="journal article" date="2024" name="J Genomics">
        <title>Draft genome sequencing and assembly of Favolaschia claudopus CIRM-BRFM 2984 isolated from oak limbs.</title>
        <authorList>
            <person name="Navarro D."/>
            <person name="Drula E."/>
            <person name="Chaduli D."/>
            <person name="Cazenave R."/>
            <person name="Ahrendt S."/>
            <person name="Wang J."/>
            <person name="Lipzen A."/>
            <person name="Daum C."/>
            <person name="Barry K."/>
            <person name="Grigoriev I.V."/>
            <person name="Favel A."/>
            <person name="Rosso M.N."/>
            <person name="Martin F."/>
        </authorList>
    </citation>
    <scope>NUCLEOTIDE SEQUENCE [LARGE SCALE GENOMIC DNA]</scope>
    <source>
        <strain evidence="10 11">CIRM-BRFM 2984</strain>
    </source>
</reference>
<evidence type="ECO:0000256" key="8">
    <source>
        <dbReference type="SAM" id="Phobius"/>
    </source>
</evidence>
<dbReference type="Proteomes" id="UP001362999">
    <property type="component" value="Unassembled WGS sequence"/>
</dbReference>
<evidence type="ECO:0000313" key="11">
    <source>
        <dbReference type="Proteomes" id="UP001362999"/>
    </source>
</evidence>
<dbReference type="InterPro" id="IPR013657">
    <property type="entry name" value="SCL35B1-4/HUT1"/>
</dbReference>
<evidence type="ECO:0000313" key="10">
    <source>
        <dbReference type="EMBL" id="KAK7018621.1"/>
    </source>
</evidence>
<keyword evidence="6 8" id="KW-0472">Membrane</keyword>
<feature type="region of interest" description="Disordered" evidence="7">
    <location>
        <begin position="17"/>
        <end position="47"/>
    </location>
</feature>
<feature type="transmembrane region" description="Helical" evidence="8">
    <location>
        <begin position="562"/>
        <end position="583"/>
    </location>
</feature>
<evidence type="ECO:0000259" key="9">
    <source>
        <dbReference type="Pfam" id="PF09350"/>
    </source>
</evidence>
<comment type="caution">
    <text evidence="10">The sequence shown here is derived from an EMBL/GenBank/DDBJ whole genome shotgun (WGS) entry which is preliminary data.</text>
</comment>
<keyword evidence="11" id="KW-1185">Reference proteome</keyword>
<keyword evidence="2" id="KW-0813">Transport</keyword>
<feature type="transmembrane region" description="Helical" evidence="8">
    <location>
        <begin position="492"/>
        <end position="514"/>
    </location>
</feature>
<feature type="transmembrane region" description="Helical" evidence="8">
    <location>
        <begin position="795"/>
        <end position="815"/>
    </location>
</feature>
<keyword evidence="3" id="KW-0762">Sugar transport</keyword>
<feature type="transmembrane region" description="Helical" evidence="8">
    <location>
        <begin position="758"/>
        <end position="783"/>
    </location>
</feature>
<name>A0AAW0B1D3_9AGAR</name>
<dbReference type="AlphaFoldDB" id="A0AAW0B1D3"/>
<organism evidence="10 11">
    <name type="scientific">Favolaschia claudopus</name>
    <dbReference type="NCBI Taxonomy" id="2862362"/>
    <lineage>
        <taxon>Eukaryota</taxon>
        <taxon>Fungi</taxon>
        <taxon>Dikarya</taxon>
        <taxon>Basidiomycota</taxon>
        <taxon>Agaricomycotina</taxon>
        <taxon>Agaricomycetes</taxon>
        <taxon>Agaricomycetidae</taxon>
        <taxon>Agaricales</taxon>
        <taxon>Marasmiineae</taxon>
        <taxon>Mycenaceae</taxon>
        <taxon>Favolaschia</taxon>
    </lineage>
</organism>
<dbReference type="PANTHER" id="PTHR39394">
    <property type="entry name" value="YALI0E31793P"/>
    <property type="match status" value="1"/>
</dbReference>
<comment type="subcellular location">
    <subcellularLocation>
        <location evidence="1">Membrane</location>
        <topology evidence="1">Multi-pass membrane protein</topology>
    </subcellularLocation>
</comment>
<dbReference type="GO" id="GO:0055085">
    <property type="term" value="P:transmembrane transport"/>
    <property type="evidence" value="ECO:0007669"/>
    <property type="project" value="InterPro"/>
</dbReference>
<feature type="transmembrane region" description="Helical" evidence="8">
    <location>
        <begin position="733"/>
        <end position="751"/>
    </location>
</feature>
<keyword evidence="4 8" id="KW-0812">Transmembrane</keyword>
<accession>A0AAW0B1D3</accession>
<evidence type="ECO:0000256" key="1">
    <source>
        <dbReference type="ARBA" id="ARBA00004141"/>
    </source>
</evidence>
<dbReference type="InterPro" id="IPR018961">
    <property type="entry name" value="DnaJ_homolog_subfam-C_membr-28"/>
</dbReference>
<dbReference type="PANTHER" id="PTHR39394:SF1">
    <property type="entry name" value="DNAJ HOMOLOGUE SUBFAMILY C MEMBER 28 CONSERVED DOMAIN-CONTAINING PROTEIN"/>
    <property type="match status" value="1"/>
</dbReference>
<feature type="transmembrane region" description="Helical" evidence="8">
    <location>
        <begin position="638"/>
        <end position="658"/>
    </location>
</feature>
<protein>
    <submittedName>
        <fullName evidence="10">DUF1992 domain-containing protein</fullName>
    </submittedName>
</protein>
<dbReference type="InterPro" id="IPR037185">
    <property type="entry name" value="EmrE-like"/>
</dbReference>
<feature type="domain" description="DnaJ homologue subfamily C member 28 conserved" evidence="9">
    <location>
        <begin position="240"/>
        <end position="310"/>
    </location>
</feature>
<dbReference type="Pfam" id="PF09350">
    <property type="entry name" value="DJC28_CD"/>
    <property type="match status" value="1"/>
</dbReference>
<keyword evidence="5 8" id="KW-1133">Transmembrane helix</keyword>
<gene>
    <name evidence="10" type="ORF">R3P38DRAFT_2634412</name>
</gene>
<dbReference type="EMBL" id="JAWWNJ010000046">
    <property type="protein sequence ID" value="KAK7018621.1"/>
    <property type="molecule type" value="Genomic_DNA"/>
</dbReference>
<feature type="region of interest" description="Disordered" evidence="7">
    <location>
        <begin position="169"/>
        <end position="191"/>
    </location>
</feature>
<dbReference type="Pfam" id="PF08449">
    <property type="entry name" value="UAA"/>
    <property type="match status" value="1"/>
</dbReference>
<evidence type="ECO:0000256" key="7">
    <source>
        <dbReference type="SAM" id="MobiDB-lite"/>
    </source>
</evidence>
<feature type="transmembrane region" description="Helical" evidence="8">
    <location>
        <begin position="535"/>
        <end position="556"/>
    </location>
</feature>
<evidence type="ECO:0000256" key="3">
    <source>
        <dbReference type="ARBA" id="ARBA00022597"/>
    </source>
</evidence>